<proteinExistence type="predicted"/>
<sequence length="143" mass="16257">MTFRCTVRVLLDNAVRAEAELIHSPHSSIEWTSYTELQCLVEDVPHDFHAAFLRTGSRIDPDSDVFLCWTDKSPAQGLADLECCMKRRTELSTGCTIFKNHPGRCEWEYIDPELVAVQAQADQLTNELGLTKIFRNLWDGDAL</sequence>
<evidence type="ECO:0000313" key="1">
    <source>
        <dbReference type="EMBL" id="GAA4795454.1"/>
    </source>
</evidence>
<reference evidence="2" key="1">
    <citation type="journal article" date="2019" name="Int. J. Syst. Evol. Microbiol.">
        <title>The Global Catalogue of Microorganisms (GCM) 10K type strain sequencing project: providing services to taxonomists for standard genome sequencing and annotation.</title>
        <authorList>
            <consortium name="The Broad Institute Genomics Platform"/>
            <consortium name="The Broad Institute Genome Sequencing Center for Infectious Disease"/>
            <person name="Wu L."/>
            <person name="Ma J."/>
        </authorList>
    </citation>
    <scope>NUCLEOTIDE SEQUENCE [LARGE SCALE GENOMIC DNA]</scope>
    <source>
        <strain evidence="2">JCM 18081</strain>
    </source>
</reference>
<keyword evidence="2" id="KW-1185">Reference proteome</keyword>
<gene>
    <name evidence="1" type="ORF">GCM10023220_22310</name>
</gene>
<organism evidence="1 2">
    <name type="scientific">Streptomyces ziwulingensis</name>
    <dbReference type="NCBI Taxonomy" id="1045501"/>
    <lineage>
        <taxon>Bacteria</taxon>
        <taxon>Bacillati</taxon>
        <taxon>Actinomycetota</taxon>
        <taxon>Actinomycetes</taxon>
        <taxon>Kitasatosporales</taxon>
        <taxon>Streptomycetaceae</taxon>
        <taxon>Streptomyces</taxon>
    </lineage>
</organism>
<dbReference type="RefSeq" id="WP_345619166.1">
    <property type="nucleotide sequence ID" value="NZ_BAABIG010000022.1"/>
</dbReference>
<protein>
    <submittedName>
        <fullName evidence="1">Uncharacterized protein</fullName>
    </submittedName>
</protein>
<dbReference type="Proteomes" id="UP001501265">
    <property type="component" value="Unassembled WGS sequence"/>
</dbReference>
<evidence type="ECO:0000313" key="2">
    <source>
        <dbReference type="Proteomes" id="UP001501265"/>
    </source>
</evidence>
<name>A0ABP9BHE7_9ACTN</name>
<accession>A0ABP9BHE7</accession>
<dbReference type="EMBL" id="BAABIG010000022">
    <property type="protein sequence ID" value="GAA4795454.1"/>
    <property type="molecule type" value="Genomic_DNA"/>
</dbReference>
<comment type="caution">
    <text evidence="1">The sequence shown here is derived from an EMBL/GenBank/DDBJ whole genome shotgun (WGS) entry which is preliminary data.</text>
</comment>